<dbReference type="SMART" id="SM00054">
    <property type="entry name" value="EFh"/>
    <property type="match status" value="3"/>
</dbReference>
<dbReference type="GO" id="GO:0005509">
    <property type="term" value="F:calcium ion binding"/>
    <property type="evidence" value="ECO:0007669"/>
    <property type="project" value="InterPro"/>
</dbReference>
<accession>A0AAV2Z6T7</accession>
<dbReference type="CDD" id="cd00051">
    <property type="entry name" value="EFh"/>
    <property type="match status" value="1"/>
</dbReference>
<comment type="caution">
    <text evidence="4">The sequence shown here is derived from an EMBL/GenBank/DDBJ whole genome shotgun (WGS) entry which is preliminary data.</text>
</comment>
<evidence type="ECO:0000313" key="5">
    <source>
        <dbReference type="Proteomes" id="UP001146120"/>
    </source>
</evidence>
<evidence type="ECO:0000259" key="3">
    <source>
        <dbReference type="PROSITE" id="PS50222"/>
    </source>
</evidence>
<dbReference type="Pfam" id="PF13202">
    <property type="entry name" value="EF-hand_5"/>
    <property type="match status" value="1"/>
</dbReference>
<dbReference type="InterPro" id="IPR011992">
    <property type="entry name" value="EF-hand-dom_pair"/>
</dbReference>
<feature type="domain" description="EF-hand" evidence="3">
    <location>
        <begin position="47"/>
        <end position="82"/>
    </location>
</feature>
<dbReference type="PROSITE" id="PS00018">
    <property type="entry name" value="EF_HAND_1"/>
    <property type="match status" value="1"/>
</dbReference>
<evidence type="ECO:0000256" key="2">
    <source>
        <dbReference type="SAM" id="Phobius"/>
    </source>
</evidence>
<name>A0AAV2Z6T7_9STRA</name>
<dbReference type="Pfam" id="PF13499">
    <property type="entry name" value="EF-hand_7"/>
    <property type="match status" value="1"/>
</dbReference>
<evidence type="ECO:0000256" key="1">
    <source>
        <dbReference type="ARBA" id="ARBA00022837"/>
    </source>
</evidence>
<dbReference type="SUPFAM" id="SSF47473">
    <property type="entry name" value="EF-hand"/>
    <property type="match status" value="1"/>
</dbReference>
<reference evidence="4" key="2">
    <citation type="journal article" date="2023" name="Microbiol Resour">
        <title>Decontamination and Annotation of the Draft Genome Sequence of the Oomycete Lagenidium giganteum ARSEF 373.</title>
        <authorList>
            <person name="Morgan W.R."/>
            <person name="Tartar A."/>
        </authorList>
    </citation>
    <scope>NUCLEOTIDE SEQUENCE</scope>
    <source>
        <strain evidence="4">ARSEF 373</strain>
    </source>
</reference>
<feature type="domain" description="EF-hand" evidence="3">
    <location>
        <begin position="177"/>
        <end position="212"/>
    </location>
</feature>
<keyword evidence="2" id="KW-0472">Membrane</keyword>
<keyword evidence="5" id="KW-1185">Reference proteome</keyword>
<feature type="transmembrane region" description="Helical" evidence="2">
    <location>
        <begin position="381"/>
        <end position="406"/>
    </location>
</feature>
<organism evidence="4 5">
    <name type="scientific">Lagenidium giganteum</name>
    <dbReference type="NCBI Taxonomy" id="4803"/>
    <lineage>
        <taxon>Eukaryota</taxon>
        <taxon>Sar</taxon>
        <taxon>Stramenopiles</taxon>
        <taxon>Oomycota</taxon>
        <taxon>Peronosporomycetes</taxon>
        <taxon>Pythiales</taxon>
        <taxon>Pythiaceae</taxon>
    </lineage>
</organism>
<dbReference type="InterPro" id="IPR002048">
    <property type="entry name" value="EF_hand_dom"/>
</dbReference>
<dbReference type="PROSITE" id="PS50222">
    <property type="entry name" value="EF_HAND_2"/>
    <property type="match status" value="3"/>
</dbReference>
<dbReference type="AlphaFoldDB" id="A0AAV2Z6T7"/>
<keyword evidence="2" id="KW-0812">Transmembrane</keyword>
<evidence type="ECO:0000313" key="4">
    <source>
        <dbReference type="EMBL" id="DBA02693.1"/>
    </source>
</evidence>
<dbReference type="Proteomes" id="UP001146120">
    <property type="component" value="Unassembled WGS sequence"/>
</dbReference>
<dbReference type="Gene3D" id="1.10.238.10">
    <property type="entry name" value="EF-hand"/>
    <property type="match status" value="1"/>
</dbReference>
<feature type="transmembrane region" description="Helical" evidence="2">
    <location>
        <begin position="426"/>
        <end position="451"/>
    </location>
</feature>
<keyword evidence="2" id="KW-1133">Transmembrane helix</keyword>
<protein>
    <recommendedName>
        <fullName evidence="3">EF-hand domain-containing protein</fullName>
    </recommendedName>
</protein>
<sequence length="794" mass="90777">MISRVRRKPVTSVFPNTISERHASGSLGSTVNLIGVRSSIANQLGLLKVATIKTVFGVCDSNEDGFIDREETEVLLELLHLREARDSQMLREMHGGRNRWSVLFRRKRQDNENSMSFEQFIDRFGRLADEFAQFPPHEFIARAKRLKRGFQRCDTNGNSVLSKNELEIGLQKLGFTFIDEELDEIMNALDRNHDGFLEWNEVLYAMWLQMEHPEALPKFPPEFTLDALGDLPSILLPSEGGPSFVPRRSNSILKHRLQIAITTVKTISALRVVTSIPTPRIPSLTRQSSRQRRMSPAQAIDAHMLIKKSRLERAGAKIVHVVAMKRVLQVKNQRRRSMDTAMEEVTAKPIVKKQLALRSRRRASRSGFTVDVRRRIRRIELIAVIVGLLLGALCGFVSTKFIVYLLEMYDLEGSAIYHNDMLYWTYFISFTLGVSFFEVNGLYVTALVAAFRMTVATNLVLFPQDAEREFLTRAIARAALQVSHRKDKIFGIDPMRGSSRIALVVWYVVYKTKRHVLRFMIKAMVRQATRAFAKSVTQNLALVMPVNAFINAWTIRNVMVNCRVSIIGPPCAIAILENFFINERSNVRPFQRVDYLRVLGCVVVCKRCVPPNLELMIARMRREWLNKEHWPQKEGCKCLFPTAEPCHVHPLDDTERLLVTLTLYSRQKRRSSQVLAQQHTRMMVFFLIVALVIDGELEWAERRLYVSVCQAAGFQNQWKSVLRLRDEYLAGHGIPVHDVHATIRSLDHGATFHAKTASPTVADAWNTTNDEGEKTPLGESVRYISHRIATMLSI</sequence>
<proteinExistence type="predicted"/>
<dbReference type="InterPro" id="IPR018247">
    <property type="entry name" value="EF_Hand_1_Ca_BS"/>
</dbReference>
<keyword evidence="1" id="KW-0106">Calcium</keyword>
<gene>
    <name evidence="4" type="ORF">N0F65_010518</name>
</gene>
<dbReference type="NCBIfam" id="NF047767">
    <property type="entry name" value="LBF_2804_fam"/>
    <property type="match status" value="1"/>
</dbReference>
<reference evidence="4" key="1">
    <citation type="submission" date="2022-11" db="EMBL/GenBank/DDBJ databases">
        <authorList>
            <person name="Morgan W.R."/>
            <person name="Tartar A."/>
        </authorList>
    </citation>
    <scope>NUCLEOTIDE SEQUENCE</scope>
    <source>
        <strain evidence="4">ARSEF 373</strain>
    </source>
</reference>
<feature type="domain" description="EF-hand" evidence="3">
    <location>
        <begin position="141"/>
        <end position="176"/>
    </location>
</feature>
<dbReference type="EMBL" id="DAKRPA010000028">
    <property type="protein sequence ID" value="DBA02693.1"/>
    <property type="molecule type" value="Genomic_DNA"/>
</dbReference>